<dbReference type="PANTHER" id="PTHR46558:SF4">
    <property type="entry name" value="DNA-BIDING PHAGE PROTEIN"/>
    <property type="match status" value="1"/>
</dbReference>
<dbReference type="Proteomes" id="UP000028995">
    <property type="component" value="Unassembled WGS sequence"/>
</dbReference>
<evidence type="ECO:0000256" key="2">
    <source>
        <dbReference type="SAM" id="Phobius"/>
    </source>
</evidence>
<keyword evidence="2" id="KW-0472">Membrane</keyword>
<dbReference type="PANTHER" id="PTHR46558">
    <property type="entry name" value="TRACRIPTIONAL REGULATORY PROTEIN-RELATED-RELATED"/>
    <property type="match status" value="1"/>
</dbReference>
<name>A0A087AEE2_9BIFI</name>
<gene>
    <name evidence="4" type="ORF">BCHO_1172</name>
</gene>
<dbReference type="GO" id="GO:0003677">
    <property type="term" value="F:DNA binding"/>
    <property type="evidence" value="ECO:0007669"/>
    <property type="project" value="UniProtKB-KW"/>
</dbReference>
<evidence type="ECO:0000313" key="4">
    <source>
        <dbReference type="EMBL" id="KFI57142.1"/>
    </source>
</evidence>
<feature type="transmembrane region" description="Helical" evidence="2">
    <location>
        <begin position="151"/>
        <end position="173"/>
    </location>
</feature>
<feature type="transmembrane region" description="Helical" evidence="2">
    <location>
        <begin position="311"/>
        <end position="335"/>
    </location>
</feature>
<dbReference type="Gene3D" id="1.10.260.40">
    <property type="entry name" value="lambda repressor-like DNA-binding domains"/>
    <property type="match status" value="1"/>
</dbReference>
<dbReference type="STRING" id="35760.BCHO_1172"/>
<reference evidence="4 5" key="1">
    <citation type="submission" date="2014-03" db="EMBL/GenBank/DDBJ databases">
        <title>Genomics of Bifidobacteria.</title>
        <authorList>
            <person name="Ventura M."/>
            <person name="Milani C."/>
            <person name="Lugli G.A."/>
        </authorList>
    </citation>
    <scope>NUCLEOTIDE SEQUENCE [LARGE SCALE GENOMIC DNA]</scope>
    <source>
        <strain evidence="4 5">LMG 10510</strain>
    </source>
</reference>
<dbReference type="OrthoDB" id="9801008at2"/>
<keyword evidence="2" id="KW-0812">Transmembrane</keyword>
<dbReference type="SUPFAM" id="SSF47413">
    <property type="entry name" value="lambda repressor-like DNA-binding domains"/>
    <property type="match status" value="1"/>
</dbReference>
<keyword evidence="5" id="KW-1185">Reference proteome</keyword>
<dbReference type="CDD" id="cd00093">
    <property type="entry name" value="HTH_XRE"/>
    <property type="match status" value="1"/>
</dbReference>
<keyword evidence="2" id="KW-1133">Transmembrane helix</keyword>
<dbReference type="InterPro" id="IPR010982">
    <property type="entry name" value="Lambda_DNA-bd_dom_sf"/>
</dbReference>
<proteinExistence type="predicted"/>
<feature type="transmembrane region" description="Helical" evidence="2">
    <location>
        <begin position="282"/>
        <end position="305"/>
    </location>
</feature>
<organism evidence="4 5">
    <name type="scientific">Bifidobacterium choerinum</name>
    <dbReference type="NCBI Taxonomy" id="35760"/>
    <lineage>
        <taxon>Bacteria</taxon>
        <taxon>Bacillati</taxon>
        <taxon>Actinomycetota</taxon>
        <taxon>Actinomycetes</taxon>
        <taxon>Bifidobacteriales</taxon>
        <taxon>Bifidobacteriaceae</taxon>
        <taxon>Bifidobacterium</taxon>
    </lineage>
</organism>
<evidence type="ECO:0000256" key="1">
    <source>
        <dbReference type="ARBA" id="ARBA00023125"/>
    </source>
</evidence>
<dbReference type="InterPro" id="IPR001387">
    <property type="entry name" value="Cro/C1-type_HTH"/>
</dbReference>
<feature type="domain" description="HTH cro/C1-type" evidence="3">
    <location>
        <begin position="7"/>
        <end position="61"/>
    </location>
</feature>
<dbReference type="RefSeq" id="WP_024541300.1">
    <property type="nucleotide sequence ID" value="NZ_JBQKLO010000015.1"/>
</dbReference>
<feature type="transmembrane region" description="Helical" evidence="2">
    <location>
        <begin position="119"/>
        <end position="136"/>
    </location>
</feature>
<dbReference type="SMART" id="SM00530">
    <property type="entry name" value="HTH_XRE"/>
    <property type="match status" value="1"/>
</dbReference>
<evidence type="ECO:0000259" key="3">
    <source>
        <dbReference type="PROSITE" id="PS50943"/>
    </source>
</evidence>
<dbReference type="PROSITE" id="PS50943">
    <property type="entry name" value="HTH_CROC1"/>
    <property type="match status" value="1"/>
</dbReference>
<dbReference type="EMBL" id="JGYU01000006">
    <property type="protein sequence ID" value="KFI57142.1"/>
    <property type="molecule type" value="Genomic_DNA"/>
</dbReference>
<feature type="transmembrane region" description="Helical" evidence="2">
    <location>
        <begin position="234"/>
        <end position="256"/>
    </location>
</feature>
<feature type="transmembrane region" description="Helical" evidence="2">
    <location>
        <begin position="201"/>
        <end position="222"/>
    </location>
</feature>
<evidence type="ECO:0000313" key="5">
    <source>
        <dbReference type="Proteomes" id="UP000028995"/>
    </source>
</evidence>
<dbReference type="Pfam" id="PF01381">
    <property type="entry name" value="HTH_3"/>
    <property type="match status" value="1"/>
</dbReference>
<keyword evidence="1" id="KW-0238">DNA-binding</keyword>
<dbReference type="eggNOG" id="COG1476">
    <property type="taxonomic scope" value="Bacteria"/>
</dbReference>
<sequence length="341" mass="37037">MTFRDNLQYLRAQRNMTQEQLAMLLGVSRQAISKWEGDKAYPEMDKLLMMCDLFGVTLDDLVIGDVRDGRAETAAADDTGDERPKAPVGAGATMLAEPSALPQDITGYDEHMRSFDRKICAGVFAVIFGVGVGLLFDGDNSVPVSASIGEFLVFLCISIGVLVALAFFVPAGLGHAEFMRRHPFVEDFYTGEDRRQAAHTLAVSLIFGVGLILIACGFMVYADGVMHMDEGWPVALFMMIVAGGVAACTYGGMNYARVNVEEYNKAAIREERSRSMDTVEGVNGAICGTIMIVATIVGLSMLFFFDGGPKGMFWMSWVIGGLLCAIASIVTNAIAERRDRR</sequence>
<dbReference type="AlphaFoldDB" id="A0A087AEE2"/>
<comment type="caution">
    <text evidence="4">The sequence shown here is derived from an EMBL/GenBank/DDBJ whole genome shotgun (WGS) entry which is preliminary data.</text>
</comment>
<accession>A0A087AEE2</accession>
<protein>
    <submittedName>
        <fullName evidence="4">Xre-type transcriptional regulator</fullName>
    </submittedName>
</protein>